<keyword evidence="3" id="KW-1185">Reference proteome</keyword>
<gene>
    <name evidence="2" type="ORF">ElyMa_003463800</name>
</gene>
<dbReference type="EMBL" id="BMAT01007114">
    <property type="protein sequence ID" value="GFR57781.1"/>
    <property type="molecule type" value="Genomic_DNA"/>
</dbReference>
<protein>
    <recommendedName>
        <fullName evidence="4">NADH dehydrogenase subunit 6</fullName>
    </recommendedName>
</protein>
<comment type="caution">
    <text evidence="2">The sequence shown here is derived from an EMBL/GenBank/DDBJ whole genome shotgun (WGS) entry which is preliminary data.</text>
</comment>
<evidence type="ECO:0000313" key="3">
    <source>
        <dbReference type="Proteomes" id="UP000762676"/>
    </source>
</evidence>
<accession>A0AAV4EAT1</accession>
<evidence type="ECO:0000313" key="2">
    <source>
        <dbReference type="EMBL" id="GFR57781.1"/>
    </source>
</evidence>
<keyword evidence="1" id="KW-1133">Transmembrane helix</keyword>
<keyword evidence="1" id="KW-0812">Transmembrane</keyword>
<dbReference type="Proteomes" id="UP000762676">
    <property type="component" value="Unassembled WGS sequence"/>
</dbReference>
<sequence>MRNLYSNTSNLSCRGQINPFSGGNPEALGSLFIFITGIIMMIFIIAPAVNSSNAIIFSRVTIIIMFIIVTIFITFIIVVTIITTTINYSILPPSSVPPLMQPFAPP</sequence>
<dbReference type="AlphaFoldDB" id="A0AAV4EAT1"/>
<name>A0AAV4EAT1_9GAST</name>
<organism evidence="2 3">
    <name type="scientific">Elysia marginata</name>
    <dbReference type="NCBI Taxonomy" id="1093978"/>
    <lineage>
        <taxon>Eukaryota</taxon>
        <taxon>Metazoa</taxon>
        <taxon>Spiralia</taxon>
        <taxon>Lophotrochozoa</taxon>
        <taxon>Mollusca</taxon>
        <taxon>Gastropoda</taxon>
        <taxon>Heterobranchia</taxon>
        <taxon>Euthyneura</taxon>
        <taxon>Panpulmonata</taxon>
        <taxon>Sacoglossa</taxon>
        <taxon>Placobranchoidea</taxon>
        <taxon>Plakobranchidae</taxon>
        <taxon>Elysia</taxon>
    </lineage>
</organism>
<evidence type="ECO:0008006" key="4">
    <source>
        <dbReference type="Google" id="ProtNLM"/>
    </source>
</evidence>
<reference evidence="2 3" key="1">
    <citation type="journal article" date="2021" name="Elife">
        <title>Chloroplast acquisition without the gene transfer in kleptoplastic sea slugs, Plakobranchus ocellatus.</title>
        <authorList>
            <person name="Maeda T."/>
            <person name="Takahashi S."/>
            <person name="Yoshida T."/>
            <person name="Shimamura S."/>
            <person name="Takaki Y."/>
            <person name="Nagai Y."/>
            <person name="Toyoda A."/>
            <person name="Suzuki Y."/>
            <person name="Arimoto A."/>
            <person name="Ishii H."/>
            <person name="Satoh N."/>
            <person name="Nishiyama T."/>
            <person name="Hasebe M."/>
            <person name="Maruyama T."/>
            <person name="Minagawa J."/>
            <person name="Obokata J."/>
            <person name="Shigenobu S."/>
        </authorList>
    </citation>
    <scope>NUCLEOTIDE SEQUENCE [LARGE SCALE GENOMIC DNA]</scope>
</reference>
<evidence type="ECO:0000256" key="1">
    <source>
        <dbReference type="SAM" id="Phobius"/>
    </source>
</evidence>
<feature type="transmembrane region" description="Helical" evidence="1">
    <location>
        <begin position="61"/>
        <end position="90"/>
    </location>
</feature>
<keyword evidence="1" id="KW-0472">Membrane</keyword>
<feature type="transmembrane region" description="Helical" evidence="1">
    <location>
        <begin position="27"/>
        <end position="49"/>
    </location>
</feature>
<proteinExistence type="predicted"/>